<dbReference type="EMBL" id="AKHW03001669">
    <property type="protein sequence ID" value="KYO41141.1"/>
    <property type="molecule type" value="Genomic_DNA"/>
</dbReference>
<gene>
    <name evidence="2" type="ORF">Y1Q_0022547</name>
</gene>
<protein>
    <submittedName>
        <fullName evidence="2">Uncharacterized protein</fullName>
    </submittedName>
</protein>
<organism evidence="2 3">
    <name type="scientific">Alligator mississippiensis</name>
    <name type="common">American alligator</name>
    <dbReference type="NCBI Taxonomy" id="8496"/>
    <lineage>
        <taxon>Eukaryota</taxon>
        <taxon>Metazoa</taxon>
        <taxon>Chordata</taxon>
        <taxon>Craniata</taxon>
        <taxon>Vertebrata</taxon>
        <taxon>Euteleostomi</taxon>
        <taxon>Archelosauria</taxon>
        <taxon>Archosauria</taxon>
        <taxon>Crocodylia</taxon>
        <taxon>Alligatoridae</taxon>
        <taxon>Alligatorinae</taxon>
        <taxon>Alligator</taxon>
    </lineage>
</organism>
<dbReference type="AlphaFoldDB" id="A0A151NW58"/>
<proteinExistence type="predicted"/>
<feature type="compositionally biased region" description="Polar residues" evidence="1">
    <location>
        <begin position="34"/>
        <end position="53"/>
    </location>
</feature>
<accession>A0A151NW58</accession>
<feature type="region of interest" description="Disordered" evidence="1">
    <location>
        <begin position="34"/>
        <end position="66"/>
    </location>
</feature>
<evidence type="ECO:0000256" key="1">
    <source>
        <dbReference type="SAM" id="MobiDB-lite"/>
    </source>
</evidence>
<dbReference type="Proteomes" id="UP000050525">
    <property type="component" value="Unassembled WGS sequence"/>
</dbReference>
<sequence>MSARSMSSGPMEGIEGVKVLSVYVSMTQTKTDSLASTCIRNPNEQQPGRNSDAGSAIPELPEPAYW</sequence>
<reference evidence="2 3" key="1">
    <citation type="journal article" date="2012" name="Genome Biol.">
        <title>Sequencing three crocodilian genomes to illuminate the evolution of archosaurs and amniotes.</title>
        <authorList>
            <person name="St John J.A."/>
            <person name="Braun E.L."/>
            <person name="Isberg S.R."/>
            <person name="Miles L.G."/>
            <person name="Chong A.Y."/>
            <person name="Gongora J."/>
            <person name="Dalzell P."/>
            <person name="Moran C."/>
            <person name="Bed'hom B."/>
            <person name="Abzhanov A."/>
            <person name="Burgess S.C."/>
            <person name="Cooksey A.M."/>
            <person name="Castoe T.A."/>
            <person name="Crawford N.G."/>
            <person name="Densmore L.D."/>
            <person name="Drew J.C."/>
            <person name="Edwards S.V."/>
            <person name="Faircloth B.C."/>
            <person name="Fujita M.K."/>
            <person name="Greenwold M.J."/>
            <person name="Hoffmann F.G."/>
            <person name="Howard J.M."/>
            <person name="Iguchi T."/>
            <person name="Janes D.E."/>
            <person name="Khan S.Y."/>
            <person name="Kohno S."/>
            <person name="de Koning A.J."/>
            <person name="Lance S.L."/>
            <person name="McCarthy F.M."/>
            <person name="McCormack J.E."/>
            <person name="Merchant M.E."/>
            <person name="Peterson D.G."/>
            <person name="Pollock D.D."/>
            <person name="Pourmand N."/>
            <person name="Raney B.J."/>
            <person name="Roessler K.A."/>
            <person name="Sanford J.R."/>
            <person name="Sawyer R.H."/>
            <person name="Schmidt C.J."/>
            <person name="Triplett E.W."/>
            <person name="Tuberville T.D."/>
            <person name="Venegas-Anaya M."/>
            <person name="Howard J.T."/>
            <person name="Jarvis E.D."/>
            <person name="Guillette L.J.Jr."/>
            <person name="Glenn T.C."/>
            <person name="Green R.E."/>
            <person name="Ray D.A."/>
        </authorList>
    </citation>
    <scope>NUCLEOTIDE SEQUENCE [LARGE SCALE GENOMIC DNA]</scope>
    <source>
        <strain evidence="2">KSC_2009_1</strain>
    </source>
</reference>
<evidence type="ECO:0000313" key="2">
    <source>
        <dbReference type="EMBL" id="KYO41141.1"/>
    </source>
</evidence>
<comment type="caution">
    <text evidence="2">The sequence shown here is derived from an EMBL/GenBank/DDBJ whole genome shotgun (WGS) entry which is preliminary data.</text>
</comment>
<dbReference type="eggNOG" id="ENOG502QW5Q">
    <property type="taxonomic scope" value="Eukaryota"/>
</dbReference>
<evidence type="ECO:0000313" key="3">
    <source>
        <dbReference type="Proteomes" id="UP000050525"/>
    </source>
</evidence>
<name>A0A151NW58_ALLMI</name>
<keyword evidence="3" id="KW-1185">Reference proteome</keyword>